<organism evidence="2 3">
    <name type="scientific">Imperialibacter roseus</name>
    <dbReference type="NCBI Taxonomy" id="1324217"/>
    <lineage>
        <taxon>Bacteria</taxon>
        <taxon>Pseudomonadati</taxon>
        <taxon>Bacteroidota</taxon>
        <taxon>Cytophagia</taxon>
        <taxon>Cytophagales</taxon>
        <taxon>Flammeovirgaceae</taxon>
        <taxon>Imperialibacter</taxon>
    </lineage>
</organism>
<accession>A0ABZ0ILC8</accession>
<dbReference type="PANTHER" id="PTHR40455:SF1">
    <property type="entry name" value="ANTITOXIN HIGA"/>
    <property type="match status" value="1"/>
</dbReference>
<reference evidence="2 3" key="1">
    <citation type="journal article" date="2023" name="Microbiol. Resour. Announc.">
        <title>Complete Genome Sequence of Imperialibacter roseus strain P4T.</title>
        <authorList>
            <person name="Tizabi D.R."/>
            <person name="Bachvaroff T."/>
            <person name="Hill R.T."/>
        </authorList>
    </citation>
    <scope>NUCLEOTIDE SEQUENCE [LARGE SCALE GENOMIC DNA]</scope>
    <source>
        <strain evidence="2 3">P4T</strain>
    </source>
</reference>
<evidence type="ECO:0000259" key="1">
    <source>
        <dbReference type="PROSITE" id="PS50943"/>
    </source>
</evidence>
<dbReference type="RefSeq" id="WP_317487386.1">
    <property type="nucleotide sequence ID" value="NZ_CP136051.1"/>
</dbReference>
<gene>
    <name evidence="2" type="ORF">RT717_15980</name>
</gene>
<keyword evidence="3" id="KW-1185">Reference proteome</keyword>
<evidence type="ECO:0000313" key="2">
    <source>
        <dbReference type="EMBL" id="WOK04581.1"/>
    </source>
</evidence>
<dbReference type="SUPFAM" id="SSF47413">
    <property type="entry name" value="lambda repressor-like DNA-binding domains"/>
    <property type="match status" value="1"/>
</dbReference>
<dbReference type="EMBL" id="CP136051">
    <property type="protein sequence ID" value="WOK04581.1"/>
    <property type="molecule type" value="Genomic_DNA"/>
</dbReference>
<dbReference type="InterPro" id="IPR039060">
    <property type="entry name" value="Antitox_HigA"/>
</dbReference>
<proteinExistence type="predicted"/>
<feature type="domain" description="HTH cro/C1-type" evidence="1">
    <location>
        <begin position="61"/>
        <end position="114"/>
    </location>
</feature>
<protein>
    <submittedName>
        <fullName evidence="2">Transcriptional regulator</fullName>
    </submittedName>
</protein>
<dbReference type="PROSITE" id="PS50943">
    <property type="entry name" value="HTH_CROC1"/>
    <property type="match status" value="1"/>
</dbReference>
<dbReference type="InterPro" id="IPR001387">
    <property type="entry name" value="Cro/C1-type_HTH"/>
</dbReference>
<name>A0ABZ0ILC8_9BACT</name>
<dbReference type="Proteomes" id="UP001302349">
    <property type="component" value="Chromosome"/>
</dbReference>
<evidence type="ECO:0000313" key="3">
    <source>
        <dbReference type="Proteomes" id="UP001302349"/>
    </source>
</evidence>
<dbReference type="InterPro" id="IPR010982">
    <property type="entry name" value="Lambda_DNA-bd_dom_sf"/>
</dbReference>
<dbReference type="PANTHER" id="PTHR40455">
    <property type="entry name" value="ANTITOXIN HIGA"/>
    <property type="match status" value="1"/>
</dbReference>
<sequence>MEISVIRNEKDYNNALKRIDELIDCEVNSKEEDELQIISLLVWDYEERNYPMGSLKPIQAIRVRMEELGLKSKDLTSLIGDKSRVSDVLSMKRKLTLPMIRNLSKHLNIPIETLASEY</sequence>